<feature type="region of interest" description="Disordered" evidence="9">
    <location>
        <begin position="176"/>
        <end position="202"/>
    </location>
</feature>
<keyword evidence="12" id="KW-1185">Reference proteome</keyword>
<dbReference type="InterPro" id="IPR044066">
    <property type="entry name" value="TRIAD_supradom"/>
</dbReference>
<feature type="region of interest" description="Disordered" evidence="9">
    <location>
        <begin position="367"/>
        <end position="386"/>
    </location>
</feature>
<keyword evidence="8" id="KW-0862">Zinc</keyword>
<dbReference type="Proteomes" id="UP000178912">
    <property type="component" value="Unassembled WGS sequence"/>
</dbReference>
<name>A0A1E1KDE6_9HELO</name>
<comment type="catalytic activity">
    <reaction evidence="1">
        <text>[E2 ubiquitin-conjugating enzyme]-S-ubiquitinyl-L-cysteine + [acceptor protein]-L-lysine = [E2 ubiquitin-conjugating enzyme]-L-cysteine + [acceptor protein]-N(6)-ubiquitinyl-L-lysine.</text>
        <dbReference type="EC" id="2.3.2.31"/>
    </reaction>
</comment>
<dbReference type="GO" id="GO:0061630">
    <property type="term" value="F:ubiquitin protein ligase activity"/>
    <property type="evidence" value="ECO:0007669"/>
    <property type="project" value="UniProtKB-EC"/>
</dbReference>
<dbReference type="Pfam" id="PF01485">
    <property type="entry name" value="IBR"/>
    <property type="match status" value="1"/>
</dbReference>
<keyword evidence="4" id="KW-0479">Metal-binding</keyword>
<gene>
    <name evidence="11" type="ORF">RAG0_05485</name>
</gene>
<evidence type="ECO:0000256" key="6">
    <source>
        <dbReference type="ARBA" id="ARBA00022771"/>
    </source>
</evidence>
<sequence>MEIYEGRAAHPPAPPLMSVHNNGITNSSWNPAPRLPQLPPLPPYVPLSDILANHWNDPSQYRHFNHDYPRRPDQAISHGSLADNKSAYFPFRFPLCDDSQYCVMCLKSWFIDACKNESKMPPRCCNVIPLSVVKRHLTAEEIDLYKSKLEEWSTPNKLYCPVPTCSAFIHPRLHQKQTKSLPPQAEHRTTGTSDSTSPQAPTTEIEINNTKCPTCSVEVCTNCRTFAHDGYCTDDLDPALAAKLTKWKIKRCPGCRTGVRKVYGCTHIECRCGYHFCFECLGQINICGCDCENSGPEDNSFSDDDIDGKAGYYEGDGHAFGPEPNQNFNPGWGCVHLMRPPPANFPLEAECQRCLQTVQHTHLIVPRNRKSNQASLQENRGEEGESALEALEALNSQEVVLDSLENFDSQEAWQCTRCAMNLCSDCSKLAKRYTELFTARLGEEKVPKAISQIHENILLASTNVMAQSHESSR</sequence>
<proteinExistence type="predicted"/>
<keyword evidence="6" id="KW-0863">Zinc-finger</keyword>
<dbReference type="AlphaFoldDB" id="A0A1E1KDE6"/>
<evidence type="ECO:0000256" key="3">
    <source>
        <dbReference type="ARBA" id="ARBA00022679"/>
    </source>
</evidence>
<dbReference type="CDD" id="cd22584">
    <property type="entry name" value="Rcat_RBR_unk"/>
    <property type="match status" value="1"/>
</dbReference>
<feature type="compositionally biased region" description="Polar residues" evidence="9">
    <location>
        <begin position="190"/>
        <end position="202"/>
    </location>
</feature>
<feature type="domain" description="RING-type" evidence="10">
    <location>
        <begin position="74"/>
        <end position="295"/>
    </location>
</feature>
<dbReference type="EMBL" id="FJUX01000025">
    <property type="protein sequence ID" value="CZS96000.1"/>
    <property type="molecule type" value="Genomic_DNA"/>
</dbReference>
<dbReference type="OrthoDB" id="10009520at2759"/>
<dbReference type="GO" id="GO:0008270">
    <property type="term" value="F:zinc ion binding"/>
    <property type="evidence" value="ECO:0007669"/>
    <property type="project" value="UniProtKB-KW"/>
</dbReference>
<evidence type="ECO:0000256" key="7">
    <source>
        <dbReference type="ARBA" id="ARBA00022786"/>
    </source>
</evidence>
<evidence type="ECO:0000313" key="12">
    <source>
        <dbReference type="Proteomes" id="UP000178912"/>
    </source>
</evidence>
<dbReference type="InterPro" id="IPR031127">
    <property type="entry name" value="E3_UB_ligase_RBR"/>
</dbReference>
<organism evidence="11 12">
    <name type="scientific">Rhynchosporium agropyri</name>
    <dbReference type="NCBI Taxonomy" id="914238"/>
    <lineage>
        <taxon>Eukaryota</taxon>
        <taxon>Fungi</taxon>
        <taxon>Dikarya</taxon>
        <taxon>Ascomycota</taxon>
        <taxon>Pezizomycotina</taxon>
        <taxon>Leotiomycetes</taxon>
        <taxon>Helotiales</taxon>
        <taxon>Ploettnerulaceae</taxon>
        <taxon>Rhynchosporium</taxon>
    </lineage>
</organism>
<evidence type="ECO:0000256" key="1">
    <source>
        <dbReference type="ARBA" id="ARBA00001798"/>
    </source>
</evidence>
<evidence type="ECO:0000256" key="2">
    <source>
        <dbReference type="ARBA" id="ARBA00012251"/>
    </source>
</evidence>
<evidence type="ECO:0000256" key="4">
    <source>
        <dbReference type="ARBA" id="ARBA00022723"/>
    </source>
</evidence>
<dbReference type="Gene3D" id="1.20.120.1750">
    <property type="match status" value="1"/>
</dbReference>
<reference evidence="12" key="1">
    <citation type="submission" date="2016-03" db="EMBL/GenBank/DDBJ databases">
        <authorList>
            <person name="Guldener U."/>
        </authorList>
    </citation>
    <scope>NUCLEOTIDE SEQUENCE [LARGE SCALE GENOMIC DNA]</scope>
    <source>
        <strain evidence="12">04CH-RAC-A.6.1</strain>
    </source>
</reference>
<dbReference type="PANTHER" id="PTHR11685">
    <property type="entry name" value="RBR FAMILY RING FINGER AND IBR DOMAIN-CONTAINING"/>
    <property type="match status" value="1"/>
</dbReference>
<evidence type="ECO:0000256" key="8">
    <source>
        <dbReference type="ARBA" id="ARBA00022833"/>
    </source>
</evidence>
<protein>
    <recommendedName>
        <fullName evidence="2">RBR-type E3 ubiquitin transferase</fullName>
        <ecNumber evidence="2">2.3.2.31</ecNumber>
    </recommendedName>
</protein>
<evidence type="ECO:0000313" key="11">
    <source>
        <dbReference type="EMBL" id="CZS96000.1"/>
    </source>
</evidence>
<dbReference type="GO" id="GO:0016567">
    <property type="term" value="P:protein ubiquitination"/>
    <property type="evidence" value="ECO:0007669"/>
    <property type="project" value="InterPro"/>
</dbReference>
<keyword evidence="3" id="KW-0808">Transferase</keyword>
<dbReference type="EC" id="2.3.2.31" evidence="2"/>
<accession>A0A1E1KDE6</accession>
<evidence type="ECO:0000256" key="9">
    <source>
        <dbReference type="SAM" id="MobiDB-lite"/>
    </source>
</evidence>
<keyword evidence="5" id="KW-0677">Repeat</keyword>
<evidence type="ECO:0000256" key="5">
    <source>
        <dbReference type="ARBA" id="ARBA00022737"/>
    </source>
</evidence>
<keyword evidence="7" id="KW-0833">Ubl conjugation pathway</keyword>
<dbReference type="InterPro" id="IPR002867">
    <property type="entry name" value="IBR_dom"/>
</dbReference>
<dbReference type="PROSITE" id="PS51873">
    <property type="entry name" value="TRIAD"/>
    <property type="match status" value="1"/>
</dbReference>
<evidence type="ECO:0000259" key="10">
    <source>
        <dbReference type="PROSITE" id="PS51873"/>
    </source>
</evidence>
<dbReference type="SUPFAM" id="SSF57850">
    <property type="entry name" value="RING/U-box"/>
    <property type="match status" value="1"/>
</dbReference>